<evidence type="ECO:0000256" key="3">
    <source>
        <dbReference type="ARBA" id="ARBA00022723"/>
    </source>
</evidence>
<evidence type="ECO:0000256" key="6">
    <source>
        <dbReference type="ARBA" id="ARBA00023004"/>
    </source>
</evidence>
<keyword evidence="5" id="KW-0560">Oxidoreductase</keyword>
<name>A0A1E4SEM8_9ASCO</name>
<keyword evidence="6" id="KW-0408">Iron</keyword>
<evidence type="ECO:0000313" key="9">
    <source>
        <dbReference type="Proteomes" id="UP000094285"/>
    </source>
</evidence>
<dbReference type="InterPro" id="IPR051323">
    <property type="entry name" value="AtsK-like"/>
</dbReference>
<dbReference type="STRING" id="984487.A0A1E4SEM8"/>
<dbReference type="OrthoDB" id="10257314at2759"/>
<keyword evidence="4 8" id="KW-0223">Dioxygenase</keyword>
<evidence type="ECO:0000256" key="1">
    <source>
        <dbReference type="ARBA" id="ARBA00001954"/>
    </source>
</evidence>
<dbReference type="RefSeq" id="XP_020063038.1">
    <property type="nucleotide sequence ID" value="XM_020206908.1"/>
</dbReference>
<dbReference type="InterPro" id="IPR042098">
    <property type="entry name" value="TauD-like_sf"/>
</dbReference>
<evidence type="ECO:0000256" key="5">
    <source>
        <dbReference type="ARBA" id="ARBA00023002"/>
    </source>
</evidence>
<dbReference type="GO" id="GO:0046872">
    <property type="term" value="F:metal ion binding"/>
    <property type="evidence" value="ECO:0007669"/>
    <property type="project" value="UniProtKB-KW"/>
</dbReference>
<dbReference type="EMBL" id="KV453914">
    <property type="protein sequence ID" value="ODV77916.1"/>
    <property type="molecule type" value="Genomic_DNA"/>
</dbReference>
<dbReference type="PANTHER" id="PTHR30468">
    <property type="entry name" value="ALPHA-KETOGLUTARATE-DEPENDENT SULFONATE DIOXYGENASE"/>
    <property type="match status" value="1"/>
</dbReference>
<dbReference type="PANTHER" id="PTHR30468:SF1">
    <property type="entry name" value="ALPHA-KETOGLUTARATE-DEPENDENT SULFONATE DIOXYGENASE"/>
    <property type="match status" value="1"/>
</dbReference>
<dbReference type="GeneID" id="30981045"/>
<dbReference type="AlphaFoldDB" id="A0A1E4SEM8"/>
<dbReference type="GO" id="GO:0000907">
    <property type="term" value="F:sulfonate dioxygenase activity"/>
    <property type="evidence" value="ECO:0007669"/>
    <property type="project" value="TreeGrafter"/>
</dbReference>
<dbReference type="GO" id="GO:0044273">
    <property type="term" value="P:sulfur compound catabolic process"/>
    <property type="evidence" value="ECO:0007669"/>
    <property type="project" value="TreeGrafter"/>
</dbReference>
<keyword evidence="3" id="KW-0479">Metal-binding</keyword>
<dbReference type="GO" id="GO:0005737">
    <property type="term" value="C:cytoplasm"/>
    <property type="evidence" value="ECO:0007669"/>
    <property type="project" value="TreeGrafter"/>
</dbReference>
<evidence type="ECO:0000256" key="2">
    <source>
        <dbReference type="ARBA" id="ARBA00005896"/>
    </source>
</evidence>
<dbReference type="SUPFAM" id="SSF51197">
    <property type="entry name" value="Clavaminate synthase-like"/>
    <property type="match status" value="1"/>
</dbReference>
<dbReference type="Gene3D" id="3.60.130.10">
    <property type="entry name" value="Clavaminate synthase-like"/>
    <property type="match status" value="1"/>
</dbReference>
<comment type="cofactor">
    <cofactor evidence="1">
        <name>Fe(2+)</name>
        <dbReference type="ChEBI" id="CHEBI:29033"/>
    </cofactor>
</comment>
<evidence type="ECO:0000259" key="7">
    <source>
        <dbReference type="Pfam" id="PF02668"/>
    </source>
</evidence>
<comment type="similarity">
    <text evidence="2">Belongs to the TfdA dioxygenase family.</text>
</comment>
<feature type="domain" description="TauD/TfdA-like" evidence="7">
    <location>
        <begin position="84"/>
        <end position="354"/>
    </location>
</feature>
<evidence type="ECO:0000313" key="8">
    <source>
        <dbReference type="EMBL" id="ODV77916.1"/>
    </source>
</evidence>
<sequence>MSTAATQPRTFDFPFFSKSDEITEDGVRIIGKENREKAKYPEFLPTWDPSQKYPPIAKVEYIDPGTRADPLFANLLPKGGSHTVKKITPKFGSEISGIQLSSLSDAAKDELALLIAQRGVVVLRDQDFASKGPQFVVDYGKYFGRLHIHPTSGAPKGFPELHIVYKRPEQGEFGRYLEKKNTSTGWHSDVAYEYQPPGYTFFSVVEGPEAGGDTLYADTTEAYNRLSPDFQKRLEGLHVEHSSYDQATNSRHRGGVERRTPVTHHHPLVRVHPVTGAKSIYISKGFTKRIVEYKEEESAALLDFLFKHISGSHDLQLRASWEPNTVVIWDNRRTNHSICIDFDGPVARHAFRVTTQAERPVADLKDLNVFREDDGNKFVGAPFEAE</sequence>
<dbReference type="Pfam" id="PF02668">
    <property type="entry name" value="TauD"/>
    <property type="match status" value="1"/>
</dbReference>
<dbReference type="InterPro" id="IPR003819">
    <property type="entry name" value="TauD/TfdA-like"/>
</dbReference>
<proteinExistence type="inferred from homology"/>
<protein>
    <submittedName>
        <fullName evidence="8">Alpha-ketoglutarate catabolism dioxygenase</fullName>
    </submittedName>
</protein>
<gene>
    <name evidence="8" type="ORF">CANTADRAFT_23034</name>
</gene>
<organism evidence="8 9">
    <name type="scientific">Suhomyces tanzawaensis NRRL Y-17324</name>
    <dbReference type="NCBI Taxonomy" id="984487"/>
    <lineage>
        <taxon>Eukaryota</taxon>
        <taxon>Fungi</taxon>
        <taxon>Dikarya</taxon>
        <taxon>Ascomycota</taxon>
        <taxon>Saccharomycotina</taxon>
        <taxon>Pichiomycetes</taxon>
        <taxon>Debaryomycetaceae</taxon>
        <taxon>Suhomyces</taxon>
    </lineage>
</organism>
<reference evidence="9" key="1">
    <citation type="submission" date="2016-05" db="EMBL/GenBank/DDBJ databases">
        <title>Comparative genomics of biotechnologically important yeasts.</title>
        <authorList>
            <consortium name="DOE Joint Genome Institute"/>
            <person name="Riley R."/>
            <person name="Haridas S."/>
            <person name="Wolfe K.H."/>
            <person name="Lopes M.R."/>
            <person name="Hittinger C.T."/>
            <person name="Goker M."/>
            <person name="Salamov A."/>
            <person name="Wisecaver J."/>
            <person name="Long T.M."/>
            <person name="Aerts A.L."/>
            <person name="Barry K."/>
            <person name="Choi C."/>
            <person name="Clum A."/>
            <person name="Coughlan A.Y."/>
            <person name="Deshpande S."/>
            <person name="Douglass A.P."/>
            <person name="Hanson S.J."/>
            <person name="Klenk H.-P."/>
            <person name="Labutti K."/>
            <person name="Lapidus A."/>
            <person name="Lindquist E."/>
            <person name="Lipzen A."/>
            <person name="Meier-Kolthoff J.P."/>
            <person name="Ohm R.A."/>
            <person name="Otillar R.P."/>
            <person name="Pangilinan J."/>
            <person name="Peng Y."/>
            <person name="Rokas A."/>
            <person name="Rosa C.A."/>
            <person name="Scheuner C."/>
            <person name="Sibirny A.A."/>
            <person name="Slot J.C."/>
            <person name="Stielow J.B."/>
            <person name="Sun H."/>
            <person name="Kurtzman C.P."/>
            <person name="Blackwell M."/>
            <person name="Grigoriev I.V."/>
            <person name="Jeffries T.W."/>
        </authorList>
    </citation>
    <scope>NUCLEOTIDE SEQUENCE [LARGE SCALE GENOMIC DNA]</scope>
    <source>
        <strain evidence="9">NRRL Y-17324</strain>
    </source>
</reference>
<accession>A0A1E4SEM8</accession>
<evidence type="ECO:0000256" key="4">
    <source>
        <dbReference type="ARBA" id="ARBA00022964"/>
    </source>
</evidence>
<dbReference type="Proteomes" id="UP000094285">
    <property type="component" value="Unassembled WGS sequence"/>
</dbReference>
<dbReference type="FunFam" id="3.60.130.10:FF:000003">
    <property type="entry name" value="Alpha-ketoglutarate-dependent taurine dioxygenase"/>
    <property type="match status" value="1"/>
</dbReference>
<keyword evidence="9" id="KW-1185">Reference proteome</keyword>